<feature type="transmembrane region" description="Helical" evidence="6">
    <location>
        <begin position="189"/>
        <end position="213"/>
    </location>
</feature>
<evidence type="ECO:0000259" key="7">
    <source>
        <dbReference type="Pfam" id="PF02683"/>
    </source>
</evidence>
<dbReference type="PANTHER" id="PTHR31272">
    <property type="entry name" value="CYTOCHROME C-TYPE BIOGENESIS PROTEIN HI_1454-RELATED"/>
    <property type="match status" value="1"/>
</dbReference>
<feature type="transmembrane region" description="Helical" evidence="6">
    <location>
        <begin position="150"/>
        <end position="177"/>
    </location>
</feature>
<feature type="transmembrane region" description="Helical" evidence="6">
    <location>
        <begin position="12"/>
        <end position="37"/>
    </location>
</feature>
<evidence type="ECO:0000256" key="1">
    <source>
        <dbReference type="ARBA" id="ARBA00004141"/>
    </source>
</evidence>
<comment type="similarity">
    <text evidence="2">Belongs to the DsbD family.</text>
</comment>
<gene>
    <name evidence="8" type="ORF">ACFQ11_30545</name>
</gene>
<evidence type="ECO:0000313" key="8">
    <source>
        <dbReference type="EMBL" id="MFD0904758.1"/>
    </source>
</evidence>
<keyword evidence="3 6" id="KW-0812">Transmembrane</keyword>
<evidence type="ECO:0000256" key="5">
    <source>
        <dbReference type="ARBA" id="ARBA00023136"/>
    </source>
</evidence>
<keyword evidence="4 6" id="KW-1133">Transmembrane helix</keyword>
<comment type="subcellular location">
    <subcellularLocation>
        <location evidence="1">Membrane</location>
        <topology evidence="1">Multi-pass membrane protein</topology>
    </subcellularLocation>
</comment>
<comment type="caution">
    <text evidence="8">The sequence shown here is derived from an EMBL/GenBank/DDBJ whole genome shotgun (WGS) entry which is preliminary data.</text>
</comment>
<evidence type="ECO:0000256" key="6">
    <source>
        <dbReference type="SAM" id="Phobius"/>
    </source>
</evidence>
<dbReference type="PANTHER" id="PTHR31272:SF4">
    <property type="entry name" value="CYTOCHROME C-TYPE BIOGENESIS PROTEIN HI_1454-RELATED"/>
    <property type="match status" value="1"/>
</dbReference>
<feature type="transmembrane region" description="Helical" evidence="6">
    <location>
        <begin position="225"/>
        <end position="246"/>
    </location>
</feature>
<keyword evidence="9" id="KW-1185">Reference proteome</keyword>
<dbReference type="Pfam" id="PF02683">
    <property type="entry name" value="DsbD_TM"/>
    <property type="match status" value="1"/>
</dbReference>
<sequence>MSGIGGLVAEGPLLVAALVAAAAGVVSFLSPCCLPLVPGYLSYVTGMAGADAQRVVDDPGASGGRRRSSGRLRTIVGTALFALGFSAVFAAYGALFGGLGAVLVTYQSMLTRVLGVLVIVLGLAFMGVLDRVPLLARSVRPSWRPRAGLAGAPLLGVVFGLGWTPCIGPTLAAVLSLSTTTGTAGRGAILSLVYGLGLGVPFLLAALGVSWVMRAFDVARKRARALTAAGGAMLVVVGVLQVTGVWGRLTALMQGWVQGYTVPL</sequence>
<dbReference type="InterPro" id="IPR003834">
    <property type="entry name" value="Cyt_c_assmbl_TM_dom"/>
</dbReference>
<evidence type="ECO:0000256" key="2">
    <source>
        <dbReference type="ARBA" id="ARBA00006143"/>
    </source>
</evidence>
<proteinExistence type="inferred from homology"/>
<dbReference type="RefSeq" id="WP_378304954.1">
    <property type="nucleotide sequence ID" value="NZ_JBHTJA010000098.1"/>
</dbReference>
<evidence type="ECO:0000313" key="9">
    <source>
        <dbReference type="Proteomes" id="UP001596972"/>
    </source>
</evidence>
<evidence type="ECO:0000256" key="4">
    <source>
        <dbReference type="ARBA" id="ARBA00022989"/>
    </source>
</evidence>
<reference evidence="9" key="1">
    <citation type="journal article" date="2019" name="Int. J. Syst. Evol. Microbiol.">
        <title>The Global Catalogue of Microorganisms (GCM) 10K type strain sequencing project: providing services to taxonomists for standard genome sequencing and annotation.</title>
        <authorList>
            <consortium name="The Broad Institute Genomics Platform"/>
            <consortium name="The Broad Institute Genome Sequencing Center for Infectious Disease"/>
            <person name="Wu L."/>
            <person name="Ma J."/>
        </authorList>
    </citation>
    <scope>NUCLEOTIDE SEQUENCE [LARGE SCALE GENOMIC DNA]</scope>
    <source>
        <strain evidence="9">JCM 31202</strain>
    </source>
</reference>
<dbReference type="EMBL" id="JBHTJA010000098">
    <property type="protein sequence ID" value="MFD0904758.1"/>
    <property type="molecule type" value="Genomic_DNA"/>
</dbReference>
<accession>A0ABW3EWB7</accession>
<organism evidence="8 9">
    <name type="scientific">Actinomadura sediminis</name>
    <dbReference type="NCBI Taxonomy" id="1038904"/>
    <lineage>
        <taxon>Bacteria</taxon>
        <taxon>Bacillati</taxon>
        <taxon>Actinomycetota</taxon>
        <taxon>Actinomycetes</taxon>
        <taxon>Streptosporangiales</taxon>
        <taxon>Thermomonosporaceae</taxon>
        <taxon>Actinomadura</taxon>
    </lineage>
</organism>
<evidence type="ECO:0000256" key="3">
    <source>
        <dbReference type="ARBA" id="ARBA00022692"/>
    </source>
</evidence>
<name>A0ABW3EWB7_9ACTN</name>
<feature type="transmembrane region" description="Helical" evidence="6">
    <location>
        <begin position="109"/>
        <end position="129"/>
    </location>
</feature>
<feature type="domain" description="Cytochrome C biogenesis protein transmembrane" evidence="7">
    <location>
        <begin position="16"/>
        <end position="211"/>
    </location>
</feature>
<keyword evidence="5 6" id="KW-0472">Membrane</keyword>
<protein>
    <submittedName>
        <fullName evidence="8">Cytochrome c biogenesis CcdA family protein</fullName>
    </submittedName>
</protein>
<dbReference type="InterPro" id="IPR051790">
    <property type="entry name" value="Cytochrome_c-biogenesis_DsbD"/>
</dbReference>
<dbReference type="Proteomes" id="UP001596972">
    <property type="component" value="Unassembled WGS sequence"/>
</dbReference>
<feature type="transmembrane region" description="Helical" evidence="6">
    <location>
        <begin position="75"/>
        <end position="103"/>
    </location>
</feature>